<dbReference type="EMBL" id="CP007389">
    <property type="protein sequence ID" value="APT74819.1"/>
    <property type="molecule type" value="Genomic_DNA"/>
</dbReference>
<gene>
    <name evidence="6" type="ORF">BW47_02285</name>
</gene>
<keyword evidence="4" id="KW-0067">ATP-binding</keyword>
<evidence type="ECO:0000256" key="2">
    <source>
        <dbReference type="ARBA" id="ARBA00022801"/>
    </source>
</evidence>
<protein>
    <recommendedName>
        <fullName evidence="5">UvrD-like helicase C-terminal domain-containing protein</fullName>
    </recommendedName>
</protein>
<accession>A0ABM6GGU5</accession>
<evidence type="ECO:0000256" key="4">
    <source>
        <dbReference type="ARBA" id="ARBA00022840"/>
    </source>
</evidence>
<dbReference type="InterPro" id="IPR038726">
    <property type="entry name" value="PDDEXK_AddAB-type"/>
</dbReference>
<keyword evidence="3" id="KW-0347">Helicase</keyword>
<keyword evidence="2" id="KW-0378">Hydrolase</keyword>
<dbReference type="RefSeq" id="WP_012056649.1">
    <property type="nucleotide sequence ID" value="NZ_CP007389.1"/>
</dbReference>
<evidence type="ECO:0000256" key="3">
    <source>
        <dbReference type="ARBA" id="ARBA00022806"/>
    </source>
</evidence>
<dbReference type="Pfam" id="PF12705">
    <property type="entry name" value="PDDEXK_1"/>
    <property type="match status" value="1"/>
</dbReference>
<reference evidence="6 7" key="1">
    <citation type="submission" date="2014-02" db="EMBL/GenBank/DDBJ databases">
        <title>Diversity of Thermotogales isolates from hydrothermal vents.</title>
        <authorList>
            <person name="Haverkamp T.H.A."/>
            <person name="Lossouarn J."/>
            <person name="Geslin C."/>
            <person name="Nesbo C.L."/>
        </authorList>
    </citation>
    <scope>NUCLEOTIDE SEQUENCE [LARGE SCALE GENOMIC DNA]</scope>
    <source>
        <strain evidence="6 7">431</strain>
    </source>
</reference>
<sequence length="966" mass="115409">MKHAIITDLNEKHFEYIAKEIEKHYDPFTFLFIGPTGYYVRQISDKFSENISKTINRDAFRVVNQYVVETLLLNNMDASFFDRDFFKAFIASQIEEYIRKEKNEEYGVFLRTISKSKGILDYILDLFEKAWEIKVSNSDFLPSYYFEIQKLLEREEKISQLISRLLNDISIILQKSGNIFEQITAYKWYVEEFLEERKNTLVLSGFFDLTPMLKNVFKKMFESFENVFFYIWPKINDRAFYQLEDIYSFLEQENFSFSGKSKGVFHIKDKTKVFAYKNSIMEIYEVSGKIKELVKDGCSPSDIAVIVPNVNVAKQISEKLTEMGIPNNVNLQSKLSESKIVRILLQPLKTIYFNYEIEDILALIESPYINTRELTMDKVEKFFMEFKMIDDEFSKEKINEITEKIKKLEEVEDDDTYQDRMEKIEEYKTFIDILKDVFTLLDKVKEGLSGDFIKWFLEFVKNSIEDFKVFLSNEYEIMEERNALLKFVEVLNNLLSYDLDIKSWRTWFKIINSIIGVEKYRFLERKENAVDIFDITQARFVKKKYKFFVSFLDTYYPSFDLNPLILNVLSNPNKLMAFNEEIERRNIFLSLIFSDTNYITYPHSTLTGEPLLPSVYANEFGIIEKVDSTFYIIPPANKVYSYIDKKLYEAFNDEKSLKLNETWQTNFSVKKLSHTLISKYVGCPFYFYLSEKGKVKNFDENKESLYKGILYHRVLKKYFEEKPNVILKKIVQETYDEIFTDEFSQYSIPKTVNIEKYLSSISNFFDKMEHEYSKLKEYDPQSIFKLEQVYSSKLKDFLVEVRVDRIDILKKENKTVYAIIDYKTKLNKIPVEQLLIYDYVFRKNIKSNETLLVFLGIENENSTGYFLKRIDNTLYYKFKRKEKSINYEYFEAWINNVIENITSGNAKPIFFEEKLRPFLGYLYDSGIEVQKSKIYEKKCKIFKRKCDYYDICKNFEIYKEIRLNEK</sequence>
<evidence type="ECO:0000313" key="7">
    <source>
        <dbReference type="Proteomes" id="UP000185490"/>
    </source>
</evidence>
<keyword evidence="7" id="KW-1185">Reference proteome</keyword>
<dbReference type="Proteomes" id="UP000185490">
    <property type="component" value="Chromosome"/>
</dbReference>
<feature type="domain" description="UvrD-like helicase C-terminal" evidence="5">
    <location>
        <begin position="233"/>
        <end position="540"/>
    </location>
</feature>
<dbReference type="Gene3D" id="3.40.50.300">
    <property type="entry name" value="P-loop containing nucleotide triphosphate hydrolases"/>
    <property type="match status" value="1"/>
</dbReference>
<evidence type="ECO:0000313" key="6">
    <source>
        <dbReference type="EMBL" id="APT74819.1"/>
    </source>
</evidence>
<keyword evidence="1" id="KW-0547">Nucleotide-binding</keyword>
<dbReference type="InterPro" id="IPR014017">
    <property type="entry name" value="DNA_helicase_UvrD-like_C"/>
</dbReference>
<name>A0ABM6GGU5_9BACT</name>
<dbReference type="SUPFAM" id="SSF52540">
    <property type="entry name" value="P-loop containing nucleoside triphosphate hydrolases"/>
    <property type="match status" value="1"/>
</dbReference>
<dbReference type="PROSITE" id="PS51217">
    <property type="entry name" value="UVRD_HELICASE_CTER"/>
    <property type="match status" value="1"/>
</dbReference>
<organism evidence="6 7">
    <name type="scientific">Thermosipho melanesiensis</name>
    <dbReference type="NCBI Taxonomy" id="46541"/>
    <lineage>
        <taxon>Bacteria</taxon>
        <taxon>Thermotogati</taxon>
        <taxon>Thermotogota</taxon>
        <taxon>Thermotogae</taxon>
        <taxon>Thermotogales</taxon>
        <taxon>Fervidobacteriaceae</taxon>
        <taxon>Thermosipho</taxon>
    </lineage>
</organism>
<evidence type="ECO:0000256" key="1">
    <source>
        <dbReference type="ARBA" id="ARBA00022741"/>
    </source>
</evidence>
<evidence type="ECO:0000259" key="5">
    <source>
        <dbReference type="PROSITE" id="PS51217"/>
    </source>
</evidence>
<proteinExistence type="predicted"/>
<dbReference type="InterPro" id="IPR027417">
    <property type="entry name" value="P-loop_NTPase"/>
</dbReference>